<dbReference type="PANTHER" id="PTHR14365">
    <property type="entry name" value="APOPTOSIS REGULATORY PROTEIN SIVA"/>
    <property type="match status" value="1"/>
</dbReference>
<reference evidence="1" key="1">
    <citation type="thesis" date="2020" institute="ProQuest LLC" country="789 East Eisenhower Parkway, Ann Arbor, MI, USA">
        <title>Comparative Genomics and Chromosome Evolution.</title>
        <authorList>
            <person name="Mudd A.B."/>
        </authorList>
    </citation>
    <scope>NUCLEOTIDE SEQUENCE</scope>
    <source>
        <strain evidence="1">1538</strain>
        <tissue evidence="1">Blood</tissue>
    </source>
</reference>
<proteinExistence type="predicted"/>
<accession>A0AAV2ZK57</accession>
<dbReference type="GO" id="GO:0005175">
    <property type="term" value="F:CD27 receptor binding"/>
    <property type="evidence" value="ECO:0007669"/>
    <property type="project" value="TreeGrafter"/>
</dbReference>
<evidence type="ECO:0000313" key="1">
    <source>
        <dbReference type="EMBL" id="DBA14434.1"/>
    </source>
</evidence>
<organism evidence="1 2">
    <name type="scientific">Pyxicephalus adspersus</name>
    <name type="common">African bullfrog</name>
    <dbReference type="NCBI Taxonomy" id="30357"/>
    <lineage>
        <taxon>Eukaryota</taxon>
        <taxon>Metazoa</taxon>
        <taxon>Chordata</taxon>
        <taxon>Craniata</taxon>
        <taxon>Vertebrata</taxon>
        <taxon>Euteleostomi</taxon>
        <taxon>Amphibia</taxon>
        <taxon>Batrachia</taxon>
        <taxon>Anura</taxon>
        <taxon>Neobatrachia</taxon>
        <taxon>Ranoidea</taxon>
        <taxon>Pyxicephalidae</taxon>
        <taxon>Pyxicephalinae</taxon>
        <taxon>Pyxicephalus</taxon>
    </lineage>
</organism>
<dbReference type="AlphaFoldDB" id="A0AAV2ZK57"/>
<evidence type="ECO:0000313" key="2">
    <source>
        <dbReference type="Proteomes" id="UP001181693"/>
    </source>
</evidence>
<dbReference type="Pfam" id="PF05458">
    <property type="entry name" value="Siva"/>
    <property type="match status" value="1"/>
</dbReference>
<protein>
    <recommendedName>
        <fullName evidence="3">Apoptosis regulatory protein Siva</fullName>
    </recommendedName>
</protein>
<dbReference type="PANTHER" id="PTHR14365:SF1">
    <property type="entry name" value="APOPTOSIS REGULATORY PROTEIN SIVA"/>
    <property type="match status" value="1"/>
</dbReference>
<dbReference type="GO" id="GO:0097191">
    <property type="term" value="P:extrinsic apoptotic signaling pathway"/>
    <property type="evidence" value="ECO:0007669"/>
    <property type="project" value="TreeGrafter"/>
</dbReference>
<dbReference type="Proteomes" id="UP001181693">
    <property type="component" value="Unassembled WGS sequence"/>
</dbReference>
<comment type="caution">
    <text evidence="1">The sequence shown here is derived from an EMBL/GenBank/DDBJ whole genome shotgun (WGS) entry which is preliminary data.</text>
</comment>
<sequence>MPKRSYPFDNFAPPQLKTHIGHKELSEGVCGESLKQEIFEKTRKLLFSGAKAALGNQSHENRDYVEMDYPAAELLTGQTTIGQDGKLNRAPQTSVPAGTSKACSSCVRSVGDQETCKQCKQNSCRNCSRSCICCSAVVCSYCSVVVDGDLGEKVFCTACSLYEV</sequence>
<evidence type="ECO:0008006" key="3">
    <source>
        <dbReference type="Google" id="ProtNLM"/>
    </source>
</evidence>
<name>A0AAV2ZK57_PYXAD</name>
<gene>
    <name evidence="1" type="ORF">GDO54_005406</name>
</gene>
<keyword evidence="2" id="KW-1185">Reference proteome</keyword>
<dbReference type="InterPro" id="IPR022773">
    <property type="entry name" value="Siva"/>
</dbReference>
<dbReference type="EMBL" id="DYDO01000013">
    <property type="protein sequence ID" value="DBA14434.1"/>
    <property type="molecule type" value="Genomic_DNA"/>
</dbReference>